<dbReference type="Proteomes" id="UP000694402">
    <property type="component" value="Unassembled WGS sequence"/>
</dbReference>
<dbReference type="GO" id="GO:0090427">
    <property type="term" value="P:activation of meiosis"/>
    <property type="evidence" value="ECO:0007669"/>
    <property type="project" value="TreeGrafter"/>
</dbReference>
<dbReference type="AlphaFoldDB" id="A0AAZ3SBE3"/>
<dbReference type="GO" id="GO:0071300">
    <property type="term" value="P:cellular response to retinoic acid"/>
    <property type="evidence" value="ECO:0007669"/>
    <property type="project" value="InterPro"/>
</dbReference>
<dbReference type="InterPro" id="IPR057021">
    <property type="entry name" value="bHLH_STRA8"/>
</dbReference>
<reference evidence="3" key="3">
    <citation type="submission" date="2025-09" db="UniProtKB">
        <authorList>
            <consortium name="Ensembl"/>
        </authorList>
    </citation>
    <scope>IDENTIFICATION</scope>
</reference>
<dbReference type="GO" id="GO:0005634">
    <property type="term" value="C:nucleus"/>
    <property type="evidence" value="ECO:0007669"/>
    <property type="project" value="TreeGrafter"/>
</dbReference>
<sequence length="309" mass="35076">MSRRGCTGPTGLRRKRDMEEHQKERRRALQARHRANLATLFETLNTVVCPTSNKMPAKWKILDHAKGFLKEQEAHLSRLMLLKGIFLGNEDGPCSLEEVRAEYRRLQSHSRRPGGHRRHGGADGEDLTETSEEDSEEETLEDSFEGWGYLLFYRQTLEKLVCSGVLSPGQTGLAVVSEAISGLWDSFSPERRAAYQTWPPETPPTPVPDTHLHLTLQPSTQANSQGASSPSSYEEDLLQDAYDVVKKEMDSTSDHSPVLASPQCGDFDKLQEIYKDIMCFVKTQMVEKPEYNQEPEHNQVWLEPEHNQV</sequence>
<feature type="compositionally biased region" description="Acidic residues" evidence="1">
    <location>
        <begin position="123"/>
        <end position="141"/>
    </location>
</feature>
<dbReference type="PANTHER" id="PTHR35254:SF1">
    <property type="entry name" value="STIMULATED BY RETINOIC ACID GENE 8 PROTEIN HOMOLOG"/>
    <property type="match status" value="1"/>
</dbReference>
<dbReference type="InterPro" id="IPR036638">
    <property type="entry name" value="HLH_DNA-bd_sf"/>
</dbReference>
<dbReference type="Pfam" id="PF23175">
    <property type="entry name" value="bHLH_STRA8"/>
    <property type="match status" value="1"/>
</dbReference>
<reference evidence="3" key="2">
    <citation type="submission" date="2025-08" db="UniProtKB">
        <authorList>
            <consortium name="Ensembl"/>
        </authorList>
    </citation>
    <scope>IDENTIFICATION</scope>
</reference>
<feature type="region of interest" description="Disordered" evidence="1">
    <location>
        <begin position="1"/>
        <end position="22"/>
    </location>
</feature>
<dbReference type="GO" id="GO:0046983">
    <property type="term" value="F:protein dimerization activity"/>
    <property type="evidence" value="ECO:0007669"/>
    <property type="project" value="InterPro"/>
</dbReference>
<dbReference type="GO" id="GO:0048477">
    <property type="term" value="P:oogenesis"/>
    <property type="evidence" value="ECO:0007669"/>
    <property type="project" value="TreeGrafter"/>
</dbReference>
<proteinExistence type="predicted"/>
<dbReference type="PANTHER" id="PTHR35254">
    <property type="entry name" value="STIMULATED BY RETINOIC ACID GENE 8 PROTEIN HOMOLOG"/>
    <property type="match status" value="1"/>
</dbReference>
<evidence type="ECO:0000313" key="4">
    <source>
        <dbReference type="Proteomes" id="UP000694402"/>
    </source>
</evidence>
<feature type="region of interest" description="Disordered" evidence="1">
    <location>
        <begin position="106"/>
        <end position="141"/>
    </location>
</feature>
<evidence type="ECO:0000256" key="1">
    <source>
        <dbReference type="SAM" id="MobiDB-lite"/>
    </source>
</evidence>
<feature type="compositionally biased region" description="Basic residues" evidence="1">
    <location>
        <begin position="106"/>
        <end position="119"/>
    </location>
</feature>
<name>A0AAZ3SBE3_ONCTS</name>
<evidence type="ECO:0000313" key="3">
    <source>
        <dbReference type="Ensembl" id="ENSOTSP00005150404.1"/>
    </source>
</evidence>
<accession>A0AAZ3SBE3</accession>
<dbReference type="InterPro" id="IPR033537">
    <property type="entry name" value="Stra8"/>
</dbReference>
<feature type="domain" description="STRA8 bHLH" evidence="2">
    <location>
        <begin position="20"/>
        <end position="86"/>
    </location>
</feature>
<dbReference type="Ensembl" id="ENSOTST00005197463.1">
    <property type="protein sequence ID" value="ENSOTSP00005150404.1"/>
    <property type="gene ID" value="ENSOTSG00005019827.2"/>
</dbReference>
<organism evidence="3 4">
    <name type="scientific">Oncorhynchus tshawytscha</name>
    <name type="common">Chinook salmon</name>
    <name type="synonym">Salmo tshawytscha</name>
    <dbReference type="NCBI Taxonomy" id="74940"/>
    <lineage>
        <taxon>Eukaryota</taxon>
        <taxon>Metazoa</taxon>
        <taxon>Chordata</taxon>
        <taxon>Craniata</taxon>
        <taxon>Vertebrata</taxon>
        <taxon>Euteleostomi</taxon>
        <taxon>Actinopterygii</taxon>
        <taxon>Neopterygii</taxon>
        <taxon>Teleostei</taxon>
        <taxon>Protacanthopterygii</taxon>
        <taxon>Salmoniformes</taxon>
        <taxon>Salmonidae</taxon>
        <taxon>Salmoninae</taxon>
        <taxon>Oncorhynchus</taxon>
    </lineage>
</organism>
<keyword evidence="4" id="KW-1185">Reference proteome</keyword>
<reference evidence="4" key="1">
    <citation type="journal article" date="2018" name="PLoS ONE">
        <title>Chinook salmon (Oncorhynchus tshawytscha) genome and transcriptome.</title>
        <authorList>
            <person name="Christensen K.A."/>
            <person name="Leong J.S."/>
            <person name="Sakhrani D."/>
            <person name="Biagi C.A."/>
            <person name="Minkley D.R."/>
            <person name="Withler R.E."/>
            <person name="Rondeau E.B."/>
            <person name="Koop B.F."/>
            <person name="Devlin R.H."/>
        </authorList>
    </citation>
    <scope>NUCLEOTIDE SEQUENCE [LARGE SCALE GENOMIC DNA]</scope>
</reference>
<protein>
    <recommendedName>
        <fullName evidence="2">STRA8 bHLH domain-containing protein</fullName>
    </recommendedName>
</protein>
<evidence type="ECO:0000259" key="2">
    <source>
        <dbReference type="Pfam" id="PF23175"/>
    </source>
</evidence>
<dbReference type="GO" id="GO:0051321">
    <property type="term" value="P:meiotic cell cycle"/>
    <property type="evidence" value="ECO:0007669"/>
    <property type="project" value="InterPro"/>
</dbReference>
<dbReference type="GeneTree" id="ENSGT00390000017181"/>
<dbReference type="SUPFAM" id="SSF47459">
    <property type="entry name" value="HLH, helix-loop-helix DNA-binding domain"/>
    <property type="match status" value="1"/>
</dbReference>
<dbReference type="GO" id="GO:0007283">
    <property type="term" value="P:spermatogenesis"/>
    <property type="evidence" value="ECO:0007669"/>
    <property type="project" value="TreeGrafter"/>
</dbReference>